<keyword evidence="2 5" id="KW-0396">Initiation factor</keyword>
<dbReference type="Proteomes" id="UP000177810">
    <property type="component" value="Unassembled WGS sequence"/>
</dbReference>
<evidence type="ECO:0000256" key="1">
    <source>
        <dbReference type="ARBA" id="ARBA00005439"/>
    </source>
</evidence>
<dbReference type="PANTHER" id="PTHR10938:SF0">
    <property type="entry name" value="TRANSLATION INITIATION FACTOR IF-3, MITOCHONDRIAL"/>
    <property type="match status" value="1"/>
</dbReference>
<feature type="domain" description="Translation initiation factor 3 C-terminal" evidence="6">
    <location>
        <begin position="97"/>
        <end position="170"/>
    </location>
</feature>
<evidence type="ECO:0000259" key="7">
    <source>
        <dbReference type="Pfam" id="PF05198"/>
    </source>
</evidence>
<comment type="subcellular location">
    <subcellularLocation>
        <location evidence="5">Cytoplasm</location>
    </subcellularLocation>
</comment>
<dbReference type="InterPro" id="IPR019814">
    <property type="entry name" value="Translation_initiation_fac_3_N"/>
</dbReference>
<evidence type="ECO:0000313" key="9">
    <source>
        <dbReference type="Proteomes" id="UP000177810"/>
    </source>
</evidence>
<comment type="caution">
    <text evidence="8">The sequence shown here is derived from an EMBL/GenBank/DDBJ whole genome shotgun (WGS) entry which is preliminary data.</text>
</comment>
<comment type="similarity">
    <text evidence="1 5">Belongs to the IF-3 family.</text>
</comment>
<comment type="subunit">
    <text evidence="5">Monomer.</text>
</comment>
<dbReference type="InterPro" id="IPR036788">
    <property type="entry name" value="T_IF-3_C_sf"/>
</dbReference>
<accession>A0A1G2F4L6</accession>
<evidence type="ECO:0000313" key="8">
    <source>
        <dbReference type="EMBL" id="OGZ32877.1"/>
    </source>
</evidence>
<feature type="domain" description="Translation initiation factor 3 N-terminal" evidence="7">
    <location>
        <begin position="21"/>
        <end position="89"/>
    </location>
</feature>
<name>A0A1G2F4L6_9BACT</name>
<sequence length="186" mass="21774">MFIRKPFFFKKFHKGPRIVANEQIRALQVQVIDETGKNLGIFDTNKAIELAKERELDLVEISSKIQPPICKIINYGKYQYIQEKKIKKQKAQQKKFEVKEIRIGFTTSPHDLEIKARKVEDFLKDGHKVKVDMKLRGREKAHGDLAREKLNTFLTMITIDFKMEEEIKRTPMGFTLLICPGKPKNQ</sequence>
<keyword evidence="3 5" id="KW-0648">Protein biosynthesis</keyword>
<dbReference type="GO" id="GO:0003743">
    <property type="term" value="F:translation initiation factor activity"/>
    <property type="evidence" value="ECO:0007669"/>
    <property type="project" value="UniProtKB-UniRule"/>
</dbReference>
<dbReference type="AlphaFoldDB" id="A0A1G2F4L6"/>
<dbReference type="STRING" id="1801990.A2V69_00690"/>
<evidence type="ECO:0000256" key="3">
    <source>
        <dbReference type="ARBA" id="ARBA00022917"/>
    </source>
</evidence>
<dbReference type="PROSITE" id="PS00938">
    <property type="entry name" value="IF3"/>
    <property type="match status" value="1"/>
</dbReference>
<dbReference type="GO" id="GO:0005737">
    <property type="term" value="C:cytoplasm"/>
    <property type="evidence" value="ECO:0007669"/>
    <property type="project" value="UniProtKB-SubCell"/>
</dbReference>
<evidence type="ECO:0000256" key="2">
    <source>
        <dbReference type="ARBA" id="ARBA00022540"/>
    </source>
</evidence>
<evidence type="ECO:0000259" key="6">
    <source>
        <dbReference type="Pfam" id="PF00707"/>
    </source>
</evidence>
<dbReference type="GO" id="GO:0032790">
    <property type="term" value="P:ribosome disassembly"/>
    <property type="evidence" value="ECO:0007669"/>
    <property type="project" value="TreeGrafter"/>
</dbReference>
<dbReference type="InterPro" id="IPR001288">
    <property type="entry name" value="Translation_initiation_fac_3"/>
</dbReference>
<protein>
    <recommendedName>
        <fullName evidence="4 5">Translation initiation factor IF-3</fullName>
    </recommendedName>
</protein>
<proteinExistence type="inferred from homology"/>
<dbReference type="SUPFAM" id="SSF54364">
    <property type="entry name" value="Translation initiation factor IF3, N-terminal domain"/>
    <property type="match status" value="1"/>
</dbReference>
<comment type="function">
    <text evidence="5">IF-3 binds to the 30S ribosomal subunit and shifts the equilibrium between 70S ribosomes and their 50S and 30S subunits in favor of the free subunits, thus enhancing the availability of 30S subunits on which protein synthesis initiation begins.</text>
</comment>
<dbReference type="InterPro" id="IPR036787">
    <property type="entry name" value="T_IF-3_N_sf"/>
</dbReference>
<dbReference type="Pfam" id="PF00707">
    <property type="entry name" value="IF3_C"/>
    <property type="match status" value="1"/>
</dbReference>
<dbReference type="Gene3D" id="3.30.110.10">
    <property type="entry name" value="Translation initiation factor 3 (IF-3), C-terminal domain"/>
    <property type="match status" value="1"/>
</dbReference>
<evidence type="ECO:0000256" key="4">
    <source>
        <dbReference type="NCBIfam" id="TIGR00168"/>
    </source>
</evidence>
<evidence type="ECO:0000256" key="5">
    <source>
        <dbReference type="RuleBase" id="RU000646"/>
    </source>
</evidence>
<dbReference type="PANTHER" id="PTHR10938">
    <property type="entry name" value="TRANSLATION INITIATION FACTOR IF-3"/>
    <property type="match status" value="1"/>
</dbReference>
<dbReference type="NCBIfam" id="TIGR00168">
    <property type="entry name" value="infC"/>
    <property type="match status" value="1"/>
</dbReference>
<gene>
    <name evidence="8" type="ORF">A2V69_00690</name>
</gene>
<organism evidence="8 9">
    <name type="scientific">Candidatus Portnoybacteria bacterium RBG_13_40_8</name>
    <dbReference type="NCBI Taxonomy" id="1801990"/>
    <lineage>
        <taxon>Bacteria</taxon>
        <taxon>Candidatus Portnoyibacteriota</taxon>
    </lineage>
</organism>
<dbReference type="InterPro" id="IPR019813">
    <property type="entry name" value="Translation_initiation_fac3_CS"/>
</dbReference>
<dbReference type="Gene3D" id="3.10.20.80">
    <property type="entry name" value="Translation initiation factor 3 (IF-3), N-terminal domain"/>
    <property type="match status" value="1"/>
</dbReference>
<dbReference type="EMBL" id="MHMT01000012">
    <property type="protein sequence ID" value="OGZ32877.1"/>
    <property type="molecule type" value="Genomic_DNA"/>
</dbReference>
<dbReference type="SUPFAM" id="SSF55200">
    <property type="entry name" value="Translation initiation factor IF3, C-terminal domain"/>
    <property type="match status" value="1"/>
</dbReference>
<reference evidence="8 9" key="1">
    <citation type="journal article" date="2016" name="Nat. Commun.">
        <title>Thousands of microbial genomes shed light on interconnected biogeochemical processes in an aquifer system.</title>
        <authorList>
            <person name="Anantharaman K."/>
            <person name="Brown C.T."/>
            <person name="Hug L.A."/>
            <person name="Sharon I."/>
            <person name="Castelle C.J."/>
            <person name="Probst A.J."/>
            <person name="Thomas B.C."/>
            <person name="Singh A."/>
            <person name="Wilkins M.J."/>
            <person name="Karaoz U."/>
            <person name="Brodie E.L."/>
            <person name="Williams K.H."/>
            <person name="Hubbard S.S."/>
            <person name="Banfield J.F."/>
        </authorList>
    </citation>
    <scope>NUCLEOTIDE SEQUENCE [LARGE SCALE GENOMIC DNA]</scope>
</reference>
<dbReference type="GO" id="GO:0043022">
    <property type="term" value="F:ribosome binding"/>
    <property type="evidence" value="ECO:0007669"/>
    <property type="project" value="TreeGrafter"/>
</dbReference>
<dbReference type="Pfam" id="PF05198">
    <property type="entry name" value="IF3_N"/>
    <property type="match status" value="1"/>
</dbReference>
<dbReference type="InterPro" id="IPR019815">
    <property type="entry name" value="Translation_initiation_fac_3_C"/>
</dbReference>